<dbReference type="Pfam" id="PF02739">
    <property type="entry name" value="5_3_exonuc_N"/>
    <property type="match status" value="1"/>
</dbReference>
<keyword evidence="7" id="KW-0269">Exonuclease</keyword>
<dbReference type="GO" id="GO:0033567">
    <property type="term" value="P:DNA replication, Okazaki fragment processing"/>
    <property type="evidence" value="ECO:0007669"/>
    <property type="project" value="InterPro"/>
</dbReference>
<comment type="function">
    <text evidence="4">5'-3' exonuclease acting preferentially on double-stranded DNA.</text>
</comment>
<organism evidence="7 8">
    <name type="scientific">Priestia megaterium</name>
    <name type="common">Bacillus megaterium</name>
    <dbReference type="NCBI Taxonomy" id="1404"/>
    <lineage>
        <taxon>Bacteria</taxon>
        <taxon>Bacillati</taxon>
        <taxon>Bacillota</taxon>
        <taxon>Bacilli</taxon>
        <taxon>Bacillales</taxon>
        <taxon>Bacillaceae</taxon>
        <taxon>Priestia</taxon>
    </lineage>
</organism>
<dbReference type="Pfam" id="PF01367">
    <property type="entry name" value="5_3_exonuc"/>
    <property type="match status" value="1"/>
</dbReference>
<accession>A0A6M6EAD6</accession>
<dbReference type="CDD" id="cd09859">
    <property type="entry name" value="PIN_53EXO"/>
    <property type="match status" value="1"/>
</dbReference>
<evidence type="ECO:0000313" key="7">
    <source>
        <dbReference type="EMBL" id="QJX80525.1"/>
    </source>
</evidence>
<evidence type="ECO:0000313" key="8">
    <source>
        <dbReference type="Proteomes" id="UP000501076"/>
    </source>
</evidence>
<name>A0A6M6EAD6_PRIMG</name>
<evidence type="ECO:0000256" key="5">
    <source>
        <dbReference type="ARBA" id="ARBA00050026"/>
    </source>
</evidence>
<dbReference type="GO" id="GO:0003677">
    <property type="term" value="F:DNA binding"/>
    <property type="evidence" value="ECO:0007669"/>
    <property type="project" value="UniProtKB-KW"/>
</dbReference>
<dbReference type="InterPro" id="IPR036279">
    <property type="entry name" value="5-3_exonuclease_C_sf"/>
</dbReference>
<keyword evidence="7" id="KW-0614">Plasmid</keyword>
<feature type="domain" description="5'-3' exonuclease" evidence="6">
    <location>
        <begin position="2"/>
        <end position="312"/>
    </location>
</feature>
<dbReference type="CDD" id="cd09898">
    <property type="entry name" value="H3TH_53EXO"/>
    <property type="match status" value="1"/>
</dbReference>
<keyword evidence="1" id="KW-0540">Nuclease</keyword>
<geneLocation type="plasmid" evidence="8">
    <name>pfdu301a</name>
</geneLocation>
<dbReference type="EMBL" id="CP045273">
    <property type="protein sequence ID" value="QJX80525.1"/>
    <property type="molecule type" value="Genomic_DNA"/>
</dbReference>
<dbReference type="GO" id="GO:0008409">
    <property type="term" value="F:5'-3' exonuclease activity"/>
    <property type="evidence" value="ECO:0007669"/>
    <property type="project" value="InterPro"/>
</dbReference>
<gene>
    <name evidence="7" type="ORF">FDZ14_31030</name>
</gene>
<dbReference type="InterPro" id="IPR020046">
    <property type="entry name" value="5-3_exonucl_a-hlix_arch_N"/>
</dbReference>
<keyword evidence="3" id="KW-0238">DNA-binding</keyword>
<dbReference type="InterPro" id="IPR008918">
    <property type="entry name" value="HhH2"/>
</dbReference>
<evidence type="ECO:0000256" key="3">
    <source>
        <dbReference type="ARBA" id="ARBA00023125"/>
    </source>
</evidence>
<dbReference type="SUPFAM" id="SSF88723">
    <property type="entry name" value="PIN domain-like"/>
    <property type="match status" value="1"/>
</dbReference>
<dbReference type="Proteomes" id="UP000501076">
    <property type="component" value="Plasmid pFDU301A"/>
</dbReference>
<dbReference type="Gene3D" id="1.10.150.20">
    <property type="entry name" value="5' to 3' exonuclease, C-terminal subdomain"/>
    <property type="match status" value="1"/>
</dbReference>
<dbReference type="PANTHER" id="PTHR42646:SF2">
    <property type="entry name" value="5'-3' EXONUCLEASE FAMILY PROTEIN"/>
    <property type="match status" value="1"/>
</dbReference>
<dbReference type="SUPFAM" id="SSF47807">
    <property type="entry name" value="5' to 3' exonuclease, C-terminal subdomain"/>
    <property type="match status" value="1"/>
</dbReference>
<dbReference type="PANTHER" id="PTHR42646">
    <property type="entry name" value="FLAP ENDONUCLEASE XNI"/>
    <property type="match status" value="1"/>
</dbReference>
<dbReference type="FunFam" id="1.10.150.20:FF:000003">
    <property type="entry name" value="DNA polymerase I"/>
    <property type="match status" value="1"/>
</dbReference>
<dbReference type="SMART" id="SM00279">
    <property type="entry name" value="HhH2"/>
    <property type="match status" value="1"/>
</dbReference>
<sequence length="332" mass="38188">MKKIFLIDGSSMLSTQYYGNLPKSYTYAKSKEEKLAAMNDILQTSTGIYTNAVFNMTKTILRLIKDYDIEYLGVCWDISRKTFRRTLYPQYKAHRDETPRPLSSQFSLMQKVLDHMGIPQFKLENYEADDLIGSLSKNFSSGNKVYILSKDRDVLQLINTNTTVWLNTKQSSKLFPQIKELDNEFKHAPYSYFPFSLDAFRIIYGLEPKQLIDLKGLTGDTSDGIPGISNMGEKTATPILQRYDTIENFYEEIEKLEIRDAQQLIKDKGIKRVKVEKMLENKEVALLSKGLATINTEVPEYKNLSLSDLKIDLNKEKASTIFSTLEFHSLKL</sequence>
<dbReference type="InterPro" id="IPR002421">
    <property type="entry name" value="5-3_exonuclease"/>
</dbReference>
<evidence type="ECO:0000256" key="4">
    <source>
        <dbReference type="ARBA" id="ARBA00049957"/>
    </source>
</evidence>
<dbReference type="AlphaFoldDB" id="A0A6M6EAD6"/>
<evidence type="ECO:0000259" key="6">
    <source>
        <dbReference type="SMART" id="SM00475"/>
    </source>
</evidence>
<protein>
    <recommendedName>
        <fullName evidence="5">5'-3' exonuclease</fullName>
    </recommendedName>
</protein>
<proteinExistence type="predicted"/>
<evidence type="ECO:0000256" key="1">
    <source>
        <dbReference type="ARBA" id="ARBA00022722"/>
    </source>
</evidence>
<dbReference type="RefSeq" id="WP_171778517.1">
    <property type="nucleotide sequence ID" value="NZ_CP045273.1"/>
</dbReference>
<dbReference type="InterPro" id="IPR038969">
    <property type="entry name" value="FEN"/>
</dbReference>
<reference evidence="7 8" key="1">
    <citation type="submission" date="2019-10" db="EMBL/GenBank/DDBJ databases">
        <title>Complete genome sequences for adaption low water activity.</title>
        <authorList>
            <person name="Zhao L."/>
            <person name="Zhong J."/>
        </authorList>
    </citation>
    <scope>NUCLEOTIDE SEQUENCE [LARGE SCALE GENOMIC DNA]</scope>
    <source>
        <strain evidence="7 8">FDU301</strain>
        <plasmid evidence="8">pfdu301a</plasmid>
    </source>
</reference>
<dbReference type="InterPro" id="IPR029060">
    <property type="entry name" value="PIN-like_dom_sf"/>
</dbReference>
<dbReference type="Gene3D" id="3.40.50.1010">
    <property type="entry name" value="5'-nuclease"/>
    <property type="match status" value="1"/>
</dbReference>
<dbReference type="InterPro" id="IPR020045">
    <property type="entry name" value="DNA_polI_H3TH"/>
</dbReference>
<keyword evidence="2" id="KW-0378">Hydrolase</keyword>
<evidence type="ECO:0000256" key="2">
    <source>
        <dbReference type="ARBA" id="ARBA00022801"/>
    </source>
</evidence>
<dbReference type="SMART" id="SM00475">
    <property type="entry name" value="53EXOc"/>
    <property type="match status" value="1"/>
</dbReference>
<dbReference type="GO" id="GO:0017108">
    <property type="term" value="F:5'-flap endonuclease activity"/>
    <property type="evidence" value="ECO:0007669"/>
    <property type="project" value="InterPro"/>
</dbReference>